<dbReference type="InterPro" id="IPR050951">
    <property type="entry name" value="Retrovirus_Pol_polyprotein"/>
</dbReference>
<dbReference type="SUPFAM" id="SSF53098">
    <property type="entry name" value="Ribonuclease H-like"/>
    <property type="match status" value="1"/>
</dbReference>
<dbReference type="PANTHER" id="PTHR37984:SF15">
    <property type="entry name" value="INTEGRASE CATALYTIC DOMAIN-CONTAINING PROTEIN"/>
    <property type="match status" value="1"/>
</dbReference>
<dbReference type="InterPro" id="IPR012337">
    <property type="entry name" value="RNaseH-like_sf"/>
</dbReference>
<dbReference type="FunFam" id="1.10.340.70:FF:000001">
    <property type="entry name" value="Retrovirus-related Pol polyprotein from transposon gypsy-like Protein"/>
    <property type="match status" value="1"/>
</dbReference>
<proteinExistence type="predicted"/>
<sequence length="629" mass="71349">MEDVAVGVSVPQEFQELTVAVASMEPVDAVPTRSKKDLVVLQAEDPVIKCFLGYWRRGRFPSKMERAQLDRQVLELMRQWNRVRDREGLLYRVSRNPVGVGERFQLLLPHVLHAEVLTALHDNHGHQGVERTVNLVQARCYWPWMRRDIERWCNDCGRCTAAKAVRPKVRTFLGSLLASQPLDILAIDFTVLEKSSDGRENVLIVTDVFSKFAQAYPTRDQKASTVVQTLVEKWFYTYGVPKRIHSDQGRSFEGELLKRLCQMYGIEKSRSSPYHPEGNGQCERFNRTLHDLLRTLPPGEKRRWPQHLSTVVFAYNTTVHQSTKHSPYELMFAREPHLPIDSLLGGEVELESEEVGDWVQEHRERLAGVFSHAEKQLKAAAAYRARHTHPCPIVPSGTRVYRRNHPRGRHKIQDEWGPEVFEVVRCLDEVGTLYKVRRTNGTLTEFNIHRSELRPIPASIVEQERELFAVNSGPSRAVGKDSRKDAQVFEELPEVLLAPQSALPSATRGEPTFVPLEQQSLPCLSRGQLEGVSEVSQGVMGTNGVAGRLLSDPPRVLPCRSREEPASEMGSLVELPPEPVRRSNRGTAGRHTNPFHLPRSVVGLNKGEELEATARLEVVSAETMFRPWQ</sequence>
<name>A0A8B9GVK1_ASTMX</name>
<evidence type="ECO:0000256" key="2">
    <source>
        <dbReference type="SAM" id="MobiDB-lite"/>
    </source>
</evidence>
<dbReference type="Gene3D" id="1.10.340.70">
    <property type="match status" value="1"/>
</dbReference>
<dbReference type="GO" id="GO:0015074">
    <property type="term" value="P:DNA integration"/>
    <property type="evidence" value="ECO:0007669"/>
    <property type="project" value="InterPro"/>
</dbReference>
<dbReference type="InterPro" id="IPR041588">
    <property type="entry name" value="Integrase_H2C2"/>
</dbReference>
<dbReference type="Pfam" id="PF00665">
    <property type="entry name" value="rve"/>
    <property type="match status" value="1"/>
</dbReference>
<dbReference type="PROSITE" id="PS50994">
    <property type="entry name" value="INTEGRASE"/>
    <property type="match status" value="1"/>
</dbReference>
<evidence type="ECO:0000313" key="4">
    <source>
        <dbReference type="Ensembl" id="ENSAMXP00005003369.1"/>
    </source>
</evidence>
<evidence type="ECO:0000313" key="5">
    <source>
        <dbReference type="Proteomes" id="UP000694621"/>
    </source>
</evidence>
<dbReference type="FunFam" id="3.30.420.10:FF:000032">
    <property type="entry name" value="Retrovirus-related Pol polyprotein from transposon 297-like Protein"/>
    <property type="match status" value="1"/>
</dbReference>
<dbReference type="InterPro" id="IPR036397">
    <property type="entry name" value="RNaseH_sf"/>
</dbReference>
<protein>
    <recommendedName>
        <fullName evidence="1">Gypsy retrotransposon integrase-like protein 1</fullName>
    </recommendedName>
</protein>
<accession>A0A8B9GVK1</accession>
<evidence type="ECO:0000256" key="1">
    <source>
        <dbReference type="ARBA" id="ARBA00039658"/>
    </source>
</evidence>
<dbReference type="Gene3D" id="3.30.420.10">
    <property type="entry name" value="Ribonuclease H-like superfamily/Ribonuclease H"/>
    <property type="match status" value="1"/>
</dbReference>
<feature type="domain" description="Integrase catalytic" evidence="3">
    <location>
        <begin position="177"/>
        <end position="335"/>
    </location>
</feature>
<dbReference type="InterPro" id="IPR001584">
    <property type="entry name" value="Integrase_cat-core"/>
</dbReference>
<dbReference type="Pfam" id="PF17921">
    <property type="entry name" value="Integrase_H2C2"/>
    <property type="match status" value="1"/>
</dbReference>
<dbReference type="PANTHER" id="PTHR37984">
    <property type="entry name" value="PROTEIN CBG26694"/>
    <property type="match status" value="1"/>
</dbReference>
<dbReference type="GO" id="GO:0003676">
    <property type="term" value="F:nucleic acid binding"/>
    <property type="evidence" value="ECO:0007669"/>
    <property type="project" value="InterPro"/>
</dbReference>
<organism evidence="4 5">
    <name type="scientific">Astyanax mexicanus</name>
    <name type="common">Blind cave fish</name>
    <name type="synonym">Astyanax fasciatus mexicanus</name>
    <dbReference type="NCBI Taxonomy" id="7994"/>
    <lineage>
        <taxon>Eukaryota</taxon>
        <taxon>Metazoa</taxon>
        <taxon>Chordata</taxon>
        <taxon>Craniata</taxon>
        <taxon>Vertebrata</taxon>
        <taxon>Euteleostomi</taxon>
        <taxon>Actinopterygii</taxon>
        <taxon>Neopterygii</taxon>
        <taxon>Teleostei</taxon>
        <taxon>Ostariophysi</taxon>
        <taxon>Characiformes</taxon>
        <taxon>Characoidei</taxon>
        <taxon>Acestrorhamphidae</taxon>
        <taxon>Acestrorhamphinae</taxon>
        <taxon>Astyanax</taxon>
    </lineage>
</organism>
<reference evidence="4" key="1">
    <citation type="submission" date="2025-08" db="UniProtKB">
        <authorList>
            <consortium name="Ensembl"/>
        </authorList>
    </citation>
    <scope>IDENTIFICATION</scope>
</reference>
<evidence type="ECO:0000259" key="3">
    <source>
        <dbReference type="PROSITE" id="PS50994"/>
    </source>
</evidence>
<dbReference type="Ensembl" id="ENSAMXT00005003866.1">
    <property type="protein sequence ID" value="ENSAMXP00005003369.1"/>
    <property type="gene ID" value="ENSAMXG00005002144.1"/>
</dbReference>
<feature type="region of interest" description="Disordered" evidence="2">
    <location>
        <begin position="576"/>
        <end position="598"/>
    </location>
</feature>
<dbReference type="Proteomes" id="UP000694621">
    <property type="component" value="Unplaced"/>
</dbReference>
<dbReference type="AlphaFoldDB" id="A0A8B9GVK1"/>